<evidence type="ECO:0000256" key="1">
    <source>
        <dbReference type="SAM" id="Phobius"/>
    </source>
</evidence>
<keyword evidence="3" id="KW-1185">Reference proteome</keyword>
<gene>
    <name evidence="2" type="ORF">HMPREF0083_01848</name>
</gene>
<comment type="caution">
    <text evidence="2">The sequence shown here is derived from an EMBL/GenBank/DDBJ whole genome shotgun (WGS) entry which is preliminary data.</text>
</comment>
<proteinExistence type="predicted"/>
<feature type="transmembrane region" description="Helical" evidence="1">
    <location>
        <begin position="30"/>
        <end position="52"/>
    </location>
</feature>
<dbReference type="STRING" id="649747.HMPREF0083_01848"/>
<accession>U1YDB3</accession>
<keyword evidence="1" id="KW-0472">Membrane</keyword>
<keyword evidence="1" id="KW-1133">Transmembrane helix</keyword>
<organism evidence="2 3">
    <name type="scientific">Aneurinibacillus aneurinilyticus ATCC 12856</name>
    <dbReference type="NCBI Taxonomy" id="649747"/>
    <lineage>
        <taxon>Bacteria</taxon>
        <taxon>Bacillati</taxon>
        <taxon>Bacillota</taxon>
        <taxon>Bacilli</taxon>
        <taxon>Bacillales</taxon>
        <taxon>Paenibacillaceae</taxon>
        <taxon>Aneurinibacillus group</taxon>
        <taxon>Aneurinibacillus</taxon>
    </lineage>
</organism>
<dbReference type="PATRIC" id="fig|649747.3.peg.1672"/>
<name>U1YDB3_ANEAE</name>
<keyword evidence="1" id="KW-0812">Transmembrane</keyword>
<dbReference type="HOGENOM" id="CLU_2986491_0_0_9"/>
<evidence type="ECO:0000313" key="3">
    <source>
        <dbReference type="Proteomes" id="UP000016511"/>
    </source>
</evidence>
<reference evidence="2 3" key="1">
    <citation type="submission" date="2013-08" db="EMBL/GenBank/DDBJ databases">
        <authorList>
            <person name="Weinstock G."/>
            <person name="Sodergren E."/>
            <person name="Wylie T."/>
            <person name="Fulton L."/>
            <person name="Fulton R."/>
            <person name="Fronick C."/>
            <person name="O'Laughlin M."/>
            <person name="Godfrey J."/>
            <person name="Miner T."/>
            <person name="Herter B."/>
            <person name="Appelbaum E."/>
            <person name="Cordes M."/>
            <person name="Lek S."/>
            <person name="Wollam A."/>
            <person name="Pepin K.H."/>
            <person name="Palsikar V.B."/>
            <person name="Mitreva M."/>
            <person name="Wilson R.K."/>
        </authorList>
    </citation>
    <scope>NUCLEOTIDE SEQUENCE [LARGE SCALE GENOMIC DNA]</scope>
    <source>
        <strain evidence="2 3">ATCC 12856</strain>
    </source>
</reference>
<sequence>MKVIQSTEEGMHMLNRDEIKEYCEDEPNSYGAGMLLSFIIGAIIAIVMVWGISMLKV</sequence>
<evidence type="ECO:0000313" key="2">
    <source>
        <dbReference type="EMBL" id="ERI10087.1"/>
    </source>
</evidence>
<dbReference type="AlphaFoldDB" id="U1YDB3"/>
<protein>
    <submittedName>
        <fullName evidence="2">Uncharacterized protein</fullName>
    </submittedName>
</protein>
<dbReference type="EMBL" id="AWSJ01000120">
    <property type="protein sequence ID" value="ERI10087.1"/>
    <property type="molecule type" value="Genomic_DNA"/>
</dbReference>
<dbReference type="Proteomes" id="UP000016511">
    <property type="component" value="Unassembled WGS sequence"/>
</dbReference>